<dbReference type="PATRIC" id="fig|1423803.3.peg.1479"/>
<evidence type="ECO:0000259" key="7">
    <source>
        <dbReference type="Pfam" id="PF01555"/>
    </source>
</evidence>
<accession>A0A0R2DCW4</accession>
<dbReference type="InterPro" id="IPR001091">
    <property type="entry name" value="RM_Methyltransferase"/>
</dbReference>
<dbReference type="GO" id="GO:0005737">
    <property type="term" value="C:cytoplasm"/>
    <property type="evidence" value="ECO:0007669"/>
    <property type="project" value="TreeGrafter"/>
</dbReference>
<dbReference type="Gene3D" id="3.40.50.150">
    <property type="entry name" value="Vaccinia Virus protein VP39"/>
    <property type="match status" value="1"/>
</dbReference>
<evidence type="ECO:0000313" key="8">
    <source>
        <dbReference type="EMBL" id="KRN01075.1"/>
    </source>
</evidence>
<dbReference type="OrthoDB" id="9800801at2"/>
<dbReference type="GO" id="GO:0032259">
    <property type="term" value="P:methylation"/>
    <property type="evidence" value="ECO:0007669"/>
    <property type="project" value="UniProtKB-KW"/>
</dbReference>
<dbReference type="PANTHER" id="PTHR13370:SF24">
    <property type="entry name" value="TYPE III RESTRICTION-MODIFICATION ENZYME STYLTI MOD SUBUNIT"/>
    <property type="match status" value="1"/>
</dbReference>
<dbReference type="RefSeq" id="WP_082622399.1">
    <property type="nucleotide sequence ID" value="NZ_AYZH01000036.1"/>
</dbReference>
<dbReference type="GO" id="GO:0003677">
    <property type="term" value="F:DNA binding"/>
    <property type="evidence" value="ECO:0007669"/>
    <property type="project" value="InterPro"/>
</dbReference>
<evidence type="ECO:0000256" key="6">
    <source>
        <dbReference type="SAM" id="MobiDB-lite"/>
    </source>
</evidence>
<comment type="caution">
    <text evidence="8">The sequence shown here is derived from an EMBL/GenBank/DDBJ whole genome shotgun (WGS) entry which is preliminary data.</text>
</comment>
<sequence length="316" mass="36418">MFPKDVPLDLNFNDDTNDYSKNLPLINKDDPILQFKSKSGQLFEGDAALFLKSIPSKSVDLIIADPPYSIKKAEWDTFASQEEYISWSLTWITEASRVLKDTGSLYIAGFSEIIADVKFRVAQEKLFVGAKWLIWHYLNKGNLGNDWGRSHETFIQFRKSKKFIMNQDFIRIPYGSHTLKYPSHSQSSNSAFSNNKKQERWQPNPMGAKPKDVIEIPTLNNGSPEKTNHPTQKPEELIRKFVLASSNRKDLIVDPFSGSGTTITVAEELGRNWLGNDISREYNKLAINRVTEAKHMTDEEWFWLDRKNELRRKGIR</sequence>
<feature type="region of interest" description="Disordered" evidence="6">
    <location>
        <begin position="183"/>
        <end position="210"/>
    </location>
</feature>
<dbReference type="InterPro" id="IPR002052">
    <property type="entry name" value="DNA_methylase_N6_adenine_CS"/>
</dbReference>
<evidence type="ECO:0000256" key="1">
    <source>
        <dbReference type="ARBA" id="ARBA00006594"/>
    </source>
</evidence>
<dbReference type="GO" id="GO:0009307">
    <property type="term" value="P:DNA restriction-modification system"/>
    <property type="evidence" value="ECO:0007669"/>
    <property type="project" value="UniProtKB-KW"/>
</dbReference>
<dbReference type="SUPFAM" id="SSF53335">
    <property type="entry name" value="S-adenosyl-L-methionine-dependent methyltransferases"/>
    <property type="match status" value="1"/>
</dbReference>
<dbReference type="InterPro" id="IPR002941">
    <property type="entry name" value="DNA_methylase_N4/N6"/>
</dbReference>
<dbReference type="STRING" id="1423803.FD13_GL001439"/>
<reference evidence="8 9" key="1">
    <citation type="journal article" date="2015" name="Genome Announc.">
        <title>Expanding the biotechnology potential of lactobacilli through comparative genomics of 213 strains and associated genera.</title>
        <authorList>
            <person name="Sun Z."/>
            <person name="Harris H.M."/>
            <person name="McCann A."/>
            <person name="Guo C."/>
            <person name="Argimon S."/>
            <person name="Zhang W."/>
            <person name="Yang X."/>
            <person name="Jeffery I.B."/>
            <person name="Cooney J.C."/>
            <person name="Kagawa T.F."/>
            <person name="Liu W."/>
            <person name="Song Y."/>
            <person name="Salvetti E."/>
            <person name="Wrobel A."/>
            <person name="Rasinkangas P."/>
            <person name="Parkhill J."/>
            <person name="Rea M.C."/>
            <person name="O'Sullivan O."/>
            <person name="Ritari J."/>
            <person name="Douillard F.P."/>
            <person name="Paul Ross R."/>
            <person name="Yang R."/>
            <person name="Briner A.E."/>
            <person name="Felis G.E."/>
            <person name="de Vos W.M."/>
            <person name="Barrangou R."/>
            <person name="Klaenhammer T.R."/>
            <person name="Caufield P.W."/>
            <person name="Cui Y."/>
            <person name="Zhang H."/>
            <person name="O'Toole P.W."/>
        </authorList>
    </citation>
    <scope>NUCLEOTIDE SEQUENCE [LARGE SCALE GENOMIC DNA]</scope>
    <source>
        <strain evidence="8 9">DSM 21775</strain>
    </source>
</reference>
<dbReference type="AlphaFoldDB" id="A0A0R2DCW4"/>
<feature type="domain" description="DNA methylase N-4/N-6" evidence="7">
    <location>
        <begin position="59"/>
        <end position="286"/>
    </location>
</feature>
<dbReference type="InterPro" id="IPR029063">
    <property type="entry name" value="SAM-dependent_MTases_sf"/>
</dbReference>
<evidence type="ECO:0000256" key="5">
    <source>
        <dbReference type="RuleBase" id="RU362026"/>
    </source>
</evidence>
<dbReference type="Proteomes" id="UP000051589">
    <property type="component" value="Unassembled WGS sequence"/>
</dbReference>
<dbReference type="EMBL" id="AYZH01000036">
    <property type="protein sequence ID" value="KRN01075.1"/>
    <property type="molecule type" value="Genomic_DNA"/>
</dbReference>
<dbReference type="GO" id="GO:0008170">
    <property type="term" value="F:N-methyltransferase activity"/>
    <property type="evidence" value="ECO:0007669"/>
    <property type="project" value="InterPro"/>
</dbReference>
<proteinExistence type="inferred from homology"/>
<organism evidence="8 9">
    <name type="scientific">Levilactobacillus senmaizukei DSM 21775 = NBRC 103853</name>
    <dbReference type="NCBI Taxonomy" id="1423803"/>
    <lineage>
        <taxon>Bacteria</taxon>
        <taxon>Bacillati</taxon>
        <taxon>Bacillota</taxon>
        <taxon>Bacilli</taxon>
        <taxon>Lactobacillales</taxon>
        <taxon>Lactobacillaceae</taxon>
        <taxon>Levilactobacillus</taxon>
    </lineage>
</organism>
<keyword evidence="9" id="KW-1185">Reference proteome</keyword>
<keyword evidence="4" id="KW-0680">Restriction system</keyword>
<keyword evidence="3" id="KW-0808">Transferase</keyword>
<protein>
    <recommendedName>
        <fullName evidence="5">Methyltransferase</fullName>
        <ecNumber evidence="5">2.1.1.-</ecNumber>
    </recommendedName>
</protein>
<dbReference type="PANTHER" id="PTHR13370">
    <property type="entry name" value="RNA METHYLASE-RELATED"/>
    <property type="match status" value="1"/>
</dbReference>
<evidence type="ECO:0000256" key="3">
    <source>
        <dbReference type="ARBA" id="ARBA00022679"/>
    </source>
</evidence>
<gene>
    <name evidence="8" type="ORF">FD13_GL001439</name>
</gene>
<name>A0A0R2DCW4_9LACO</name>
<dbReference type="Pfam" id="PF01555">
    <property type="entry name" value="N6_N4_Mtase"/>
    <property type="match status" value="1"/>
</dbReference>
<keyword evidence="2" id="KW-0489">Methyltransferase</keyword>
<dbReference type="PRINTS" id="PR00508">
    <property type="entry name" value="S21N4MTFRASE"/>
</dbReference>
<feature type="compositionally biased region" description="Low complexity" evidence="6">
    <location>
        <begin position="183"/>
        <end position="195"/>
    </location>
</feature>
<comment type="similarity">
    <text evidence="1 5">Belongs to the N(4)/N(6)-methyltransferase family.</text>
</comment>
<dbReference type="EC" id="2.1.1.-" evidence="5"/>
<evidence type="ECO:0000313" key="9">
    <source>
        <dbReference type="Proteomes" id="UP000051589"/>
    </source>
</evidence>
<evidence type="ECO:0000256" key="4">
    <source>
        <dbReference type="ARBA" id="ARBA00022747"/>
    </source>
</evidence>
<evidence type="ECO:0000256" key="2">
    <source>
        <dbReference type="ARBA" id="ARBA00022603"/>
    </source>
</evidence>
<dbReference type="PROSITE" id="PS00092">
    <property type="entry name" value="N6_MTASE"/>
    <property type="match status" value="1"/>
</dbReference>